<feature type="region of interest" description="Disordered" evidence="1">
    <location>
        <begin position="533"/>
        <end position="602"/>
    </location>
</feature>
<dbReference type="PANTHER" id="PTHR24359">
    <property type="entry name" value="SERINE/THREONINE-PROTEIN KINASE SBK1"/>
    <property type="match status" value="1"/>
</dbReference>
<dbReference type="EMBL" id="KL584834">
    <property type="protein sequence ID" value="KEQ62342.1"/>
    <property type="molecule type" value="Genomic_DNA"/>
</dbReference>
<dbReference type="Pfam" id="PF00069">
    <property type="entry name" value="Pkinase"/>
    <property type="match status" value="1"/>
</dbReference>
<dbReference type="RefSeq" id="XP_040879365.1">
    <property type="nucleotide sequence ID" value="XM_041024703.1"/>
</dbReference>
<dbReference type="InterPro" id="IPR011009">
    <property type="entry name" value="Kinase-like_dom_sf"/>
</dbReference>
<evidence type="ECO:0000256" key="1">
    <source>
        <dbReference type="SAM" id="MobiDB-lite"/>
    </source>
</evidence>
<dbReference type="SMART" id="SM00220">
    <property type="entry name" value="S_TKc"/>
    <property type="match status" value="1"/>
</dbReference>
<proteinExistence type="predicted"/>
<dbReference type="PANTHER" id="PTHR24359:SF1">
    <property type="entry name" value="INHIBITOR OF NUCLEAR FACTOR KAPPA-B KINASE EPSILON SUBUNIT HOMOLOG 1-RELATED"/>
    <property type="match status" value="1"/>
</dbReference>
<dbReference type="STRING" id="1043003.A0A074VX91"/>
<accession>A0A074VX91</accession>
<dbReference type="HOGENOM" id="CLU_313974_0_0_1"/>
<dbReference type="GeneID" id="63918076"/>
<evidence type="ECO:0000259" key="2">
    <source>
        <dbReference type="PROSITE" id="PS50011"/>
    </source>
</evidence>
<dbReference type="GO" id="GO:0005524">
    <property type="term" value="F:ATP binding"/>
    <property type="evidence" value="ECO:0007669"/>
    <property type="project" value="InterPro"/>
</dbReference>
<feature type="compositionally biased region" description="Polar residues" evidence="1">
    <location>
        <begin position="692"/>
        <end position="703"/>
    </location>
</feature>
<organism evidence="3 4">
    <name type="scientific">Aureobasidium melanogenum (strain CBS 110374)</name>
    <name type="common">Aureobasidium pullulans var. melanogenum</name>
    <dbReference type="NCBI Taxonomy" id="1043003"/>
    <lineage>
        <taxon>Eukaryota</taxon>
        <taxon>Fungi</taxon>
        <taxon>Dikarya</taxon>
        <taxon>Ascomycota</taxon>
        <taxon>Pezizomycotina</taxon>
        <taxon>Dothideomycetes</taxon>
        <taxon>Dothideomycetidae</taxon>
        <taxon>Dothideales</taxon>
        <taxon>Saccotheciaceae</taxon>
        <taxon>Aureobasidium</taxon>
    </lineage>
</organism>
<sequence length="932" mass="105206">MSTSSSKRLEFYQKLNSTDWKLFPTCHRKEHPSNCGCPKPCIRINALEKWMRKKEPGSDKSNGVLLFEEIGPIKRHPYRSPTTVLGSCTIVFSWLLGAGHGQLIHVFYDAGVDDVKLRNPFYSLSKNVALKNGVTGLITHAEYHPDKFDNLIRTLERLRWEFCPFTLVPHMDNEAFGNKLYMPFCRLWDVPESGGTADVYLAHIQEEFVSDEPEFKQHLGPWVVDTEYGKCYKLAVKSISGYHLDTYMQERQAFVGIRDRPGMLKCLGFYSFTKNEHNVDEYHYNFLLEYAEKDLHQFFKQDPPRLAEHIHSQWEDFCHIAAAIETLHDFEDDGIQWSGWHGDIKPRNLLLVGGEWKLADYGFAVFHPKSDGRIKASLNERTETFGAPETVNVDEDVLQTVDTWSFGCVLSVAATWMVKGNEGVLQYQEYRSQIAKKVRHGSHPPDAFHDGVDVLPHIKVWHTHLSQLTRRSDHVTNKILSLVDDRLLQTERLTSKQLRLELDEIMNQTRDLSTSTPPSASSLDKELLNFLETHSRKPHKSPTLRGNGFPATRGLPPANATSCNASPSYQPVVQQPESPTVHGQSQLQSLKSPNEESIPPQVPNITETILPALGMDVPVLPSVDPSFNHLQPTRSTETDGNITTASVLSGPTISNLMDRRRNHSLASSHEQQSLDRRQSDNDGRPSDADHPTSISTLSPLAPVNSSKEAATIDHVWAAVEELHGGAFALSGHLSCGETWIARITNERHETPIMLAASCGNLKAVRVLVKHSDLSSRDHENKSLLHHLIIGSHGNGETTEFLKTLEQILAHWSYPGNSWINWPDIDKHTCLYFCIQFDMPKAAERLLAQCPEAVNGDSADSAPLVEAMKCGRESVAKALLSKGASLEHRERLREYKNKTPGAWRIIERKLRESQIQTPSRRVFGVFNKRNEIR</sequence>
<gene>
    <name evidence="3" type="ORF">M437DRAFT_66221</name>
</gene>
<dbReference type="Gene3D" id="1.25.40.20">
    <property type="entry name" value="Ankyrin repeat-containing domain"/>
    <property type="match status" value="1"/>
</dbReference>
<dbReference type="InterPro" id="IPR002110">
    <property type="entry name" value="Ankyrin_rpt"/>
</dbReference>
<dbReference type="SUPFAM" id="SSF56112">
    <property type="entry name" value="Protein kinase-like (PK-like)"/>
    <property type="match status" value="1"/>
</dbReference>
<feature type="compositionally biased region" description="Basic and acidic residues" evidence="1">
    <location>
        <begin position="672"/>
        <end position="690"/>
    </location>
</feature>
<dbReference type="InterPro" id="IPR036770">
    <property type="entry name" value="Ankyrin_rpt-contain_sf"/>
</dbReference>
<dbReference type="SMART" id="SM00248">
    <property type="entry name" value="ANK"/>
    <property type="match status" value="3"/>
</dbReference>
<dbReference type="SUPFAM" id="SSF48403">
    <property type="entry name" value="Ankyrin repeat"/>
    <property type="match status" value="1"/>
</dbReference>
<feature type="domain" description="Protein kinase" evidence="2">
    <location>
        <begin position="185"/>
        <end position="531"/>
    </location>
</feature>
<dbReference type="Gene3D" id="1.10.510.10">
    <property type="entry name" value="Transferase(Phosphotransferase) domain 1"/>
    <property type="match status" value="1"/>
</dbReference>
<keyword evidence="4" id="KW-1185">Reference proteome</keyword>
<dbReference type="GO" id="GO:0004674">
    <property type="term" value="F:protein serine/threonine kinase activity"/>
    <property type="evidence" value="ECO:0007669"/>
    <property type="project" value="TreeGrafter"/>
</dbReference>
<dbReference type="PROSITE" id="PS50011">
    <property type="entry name" value="PROTEIN_KINASE_DOM"/>
    <property type="match status" value="1"/>
</dbReference>
<evidence type="ECO:0000313" key="3">
    <source>
        <dbReference type="EMBL" id="KEQ62342.1"/>
    </source>
</evidence>
<evidence type="ECO:0000313" key="4">
    <source>
        <dbReference type="Proteomes" id="UP000030672"/>
    </source>
</evidence>
<feature type="region of interest" description="Disordered" evidence="1">
    <location>
        <begin position="625"/>
        <end position="703"/>
    </location>
</feature>
<feature type="compositionally biased region" description="Polar residues" evidence="1">
    <location>
        <begin position="559"/>
        <end position="592"/>
    </location>
</feature>
<dbReference type="Pfam" id="PF00023">
    <property type="entry name" value="Ank"/>
    <property type="match status" value="1"/>
</dbReference>
<dbReference type="AlphaFoldDB" id="A0A074VX91"/>
<protein>
    <recommendedName>
        <fullName evidence="2">Protein kinase domain-containing protein</fullName>
    </recommendedName>
</protein>
<reference evidence="3 4" key="1">
    <citation type="journal article" date="2014" name="BMC Genomics">
        <title>Genome sequencing of four Aureobasidium pullulans varieties: biotechnological potential, stress tolerance, and description of new species.</title>
        <authorList>
            <person name="Gostin Ar C."/>
            <person name="Ohm R.A."/>
            <person name="Kogej T."/>
            <person name="Sonjak S."/>
            <person name="Turk M."/>
            <person name="Zajc J."/>
            <person name="Zalar P."/>
            <person name="Grube M."/>
            <person name="Sun H."/>
            <person name="Han J."/>
            <person name="Sharma A."/>
            <person name="Chiniquy J."/>
            <person name="Ngan C.Y."/>
            <person name="Lipzen A."/>
            <person name="Barry K."/>
            <person name="Grigoriev I.V."/>
            <person name="Gunde-Cimerman N."/>
        </authorList>
    </citation>
    <scope>NUCLEOTIDE SEQUENCE [LARGE SCALE GENOMIC DNA]</scope>
    <source>
        <strain evidence="3 4">CBS 110374</strain>
    </source>
</reference>
<dbReference type="Proteomes" id="UP000030672">
    <property type="component" value="Unassembled WGS sequence"/>
</dbReference>
<feature type="compositionally biased region" description="Polar residues" evidence="1">
    <location>
        <begin position="628"/>
        <end position="655"/>
    </location>
</feature>
<name>A0A074VX91_AURM1</name>
<dbReference type="InterPro" id="IPR000719">
    <property type="entry name" value="Prot_kinase_dom"/>
</dbReference>